<evidence type="ECO:0000313" key="5">
    <source>
        <dbReference type="Proteomes" id="UP000016922"/>
    </source>
</evidence>
<dbReference type="GO" id="GO:0000981">
    <property type="term" value="F:DNA-binding transcription factor activity, RNA polymerase II-specific"/>
    <property type="evidence" value="ECO:0007669"/>
    <property type="project" value="InterPro"/>
</dbReference>
<dbReference type="Pfam" id="PF11951">
    <property type="entry name" value="Fungal_trans_2"/>
    <property type="match status" value="1"/>
</dbReference>
<dbReference type="STRING" id="1116229.S3DFF0"/>
<dbReference type="SUPFAM" id="SSF57701">
    <property type="entry name" value="Zn2/Cys6 DNA-binding domain"/>
    <property type="match status" value="1"/>
</dbReference>
<dbReference type="GO" id="GO:0000976">
    <property type="term" value="F:transcription cis-regulatory region binding"/>
    <property type="evidence" value="ECO:0007669"/>
    <property type="project" value="TreeGrafter"/>
</dbReference>
<dbReference type="KEGG" id="glz:GLAREA_01275"/>
<feature type="domain" description="Zn(2)-C6 fungal-type" evidence="3">
    <location>
        <begin position="23"/>
        <end position="51"/>
    </location>
</feature>
<dbReference type="HOGENOM" id="CLU_009030_4_0_1"/>
<evidence type="ECO:0000256" key="2">
    <source>
        <dbReference type="ARBA" id="ARBA00023242"/>
    </source>
</evidence>
<dbReference type="RefSeq" id="XP_008086682.1">
    <property type="nucleotide sequence ID" value="XM_008088491.1"/>
</dbReference>
<accession>S3DFF0</accession>
<dbReference type="OrthoDB" id="3477330at2759"/>
<dbReference type="GO" id="GO:0005634">
    <property type="term" value="C:nucleus"/>
    <property type="evidence" value="ECO:0007669"/>
    <property type="project" value="UniProtKB-SubCell"/>
</dbReference>
<dbReference type="Pfam" id="PF00172">
    <property type="entry name" value="Zn_clus"/>
    <property type="match status" value="1"/>
</dbReference>
<dbReference type="GO" id="GO:0008270">
    <property type="term" value="F:zinc ion binding"/>
    <property type="evidence" value="ECO:0007669"/>
    <property type="project" value="InterPro"/>
</dbReference>
<organism evidence="4 5">
    <name type="scientific">Glarea lozoyensis (strain ATCC 20868 / MF5171)</name>
    <dbReference type="NCBI Taxonomy" id="1116229"/>
    <lineage>
        <taxon>Eukaryota</taxon>
        <taxon>Fungi</taxon>
        <taxon>Dikarya</taxon>
        <taxon>Ascomycota</taxon>
        <taxon>Pezizomycotina</taxon>
        <taxon>Leotiomycetes</taxon>
        <taxon>Helotiales</taxon>
        <taxon>Helotiaceae</taxon>
        <taxon>Glarea</taxon>
    </lineage>
</organism>
<proteinExistence type="predicted"/>
<keyword evidence="5" id="KW-1185">Reference proteome</keyword>
<evidence type="ECO:0000313" key="4">
    <source>
        <dbReference type="EMBL" id="EPE25363.1"/>
    </source>
</evidence>
<evidence type="ECO:0000259" key="3">
    <source>
        <dbReference type="PROSITE" id="PS50048"/>
    </source>
</evidence>
<evidence type="ECO:0000256" key="1">
    <source>
        <dbReference type="ARBA" id="ARBA00004123"/>
    </source>
</evidence>
<name>S3DFF0_GLAL2</name>
<comment type="subcellular location">
    <subcellularLocation>
        <location evidence="1">Nucleus</location>
    </subcellularLocation>
</comment>
<gene>
    <name evidence="4" type="ORF">GLAREA_01275</name>
</gene>
<dbReference type="AlphaFoldDB" id="S3DFF0"/>
<dbReference type="PANTHER" id="PTHR37534">
    <property type="entry name" value="TRANSCRIPTIONAL ACTIVATOR PROTEIN UGA3"/>
    <property type="match status" value="1"/>
</dbReference>
<dbReference type="Gene3D" id="4.10.240.10">
    <property type="entry name" value="Zn(2)-C6 fungal-type DNA-binding domain"/>
    <property type="match status" value="1"/>
</dbReference>
<dbReference type="InterPro" id="IPR036864">
    <property type="entry name" value="Zn2-C6_fun-type_DNA-bd_sf"/>
</dbReference>
<keyword evidence="4" id="KW-0238">DNA-binding</keyword>
<dbReference type="Proteomes" id="UP000016922">
    <property type="component" value="Unassembled WGS sequence"/>
</dbReference>
<dbReference type="SMART" id="SM00066">
    <property type="entry name" value="GAL4"/>
    <property type="match status" value="1"/>
</dbReference>
<protein>
    <submittedName>
        <fullName evidence="4">Zn2/Cys6 DNA-binding protein</fullName>
    </submittedName>
</protein>
<dbReference type="GeneID" id="19460333"/>
<dbReference type="InterPro" id="IPR021858">
    <property type="entry name" value="Fun_TF"/>
</dbReference>
<sequence>MSTPSAMKKSRKPKTNCQRTFTACWTCRRRNVRCDNAVPHCSQCERMRVPCEGYEIRLVWVDTATGAYVPQQRRAYPCELTWKGYPDWTLKQVGHLIDDCELRECRCKIQHKLNPFYTFLQNEGAEVDSDNGTRLSELPSGDQLYEESARDSCGSPTSEVNCLISERDAAVSVVHSVATSPIDRNSLLSGKYETTLDNGDIERNPCSRETALSVSISRNPSQSFTPHGFEEENFLFSHYVSQLPGKMMPIDDGRNPWRSTYPSIAVLGAQTSSTEALYYAILAQSAYSISNLKGPKRGKNEKAIAMRFSGKAIQELRRSLESPEKEYSSVLAALLSIMLAEHVFNHNSHGWRRHIRGAVGFVSQYVTQKPWMLSHDAWIITQNFVLAIVLSQTVCSGTINSPDYIKDIDGMVDDVISQPSFGYTMGGNTRLLGMIYQARQIDVQLANMGYKPGIQGMKEDILVQVEEMFSQLEKPLDDDVELYMEQQASNSARTRQLVEVHLNLFHGGVMIYFLCTVLQNPPSTVARQVSEVLNNTMTFVDTHSKYVSVWPVFMAMVEAYTLESLELANRYLASSNEVSGNRKDIDRVVRQVWADREELASARQCNLGEIFVDWRDVMKKLNLDILLL</sequence>
<dbReference type="eggNOG" id="ENOG502QQBG">
    <property type="taxonomic scope" value="Eukaryota"/>
</dbReference>
<dbReference type="InterPro" id="IPR001138">
    <property type="entry name" value="Zn2Cys6_DnaBD"/>
</dbReference>
<keyword evidence="2" id="KW-0539">Nucleus</keyword>
<dbReference type="PROSITE" id="PS50048">
    <property type="entry name" value="ZN2_CY6_FUNGAL_2"/>
    <property type="match status" value="1"/>
</dbReference>
<dbReference type="OMA" id="YVTWIAP"/>
<reference evidence="4 5" key="1">
    <citation type="journal article" date="2013" name="BMC Genomics">
        <title>Genomics-driven discovery of the pneumocandin biosynthetic gene cluster in the fungus Glarea lozoyensis.</title>
        <authorList>
            <person name="Chen L."/>
            <person name="Yue Q."/>
            <person name="Zhang X."/>
            <person name="Xiang M."/>
            <person name="Wang C."/>
            <person name="Li S."/>
            <person name="Che Y."/>
            <person name="Ortiz-Lopez F.J."/>
            <person name="Bills G.F."/>
            <person name="Liu X."/>
            <person name="An Z."/>
        </authorList>
    </citation>
    <scope>NUCLEOTIDE SEQUENCE [LARGE SCALE GENOMIC DNA]</scope>
    <source>
        <strain evidence="5">ATCC 20868 / MF5171</strain>
    </source>
</reference>
<dbReference type="EMBL" id="KE145371">
    <property type="protein sequence ID" value="EPE25363.1"/>
    <property type="molecule type" value="Genomic_DNA"/>
</dbReference>
<dbReference type="GO" id="GO:0045944">
    <property type="term" value="P:positive regulation of transcription by RNA polymerase II"/>
    <property type="evidence" value="ECO:0007669"/>
    <property type="project" value="TreeGrafter"/>
</dbReference>
<dbReference type="PANTHER" id="PTHR37534:SF49">
    <property type="entry name" value="LYSINE BIOSYNTHESIS REGULATORY PROTEIN LYS14"/>
    <property type="match status" value="1"/>
</dbReference>
<dbReference type="CDD" id="cd00067">
    <property type="entry name" value="GAL4"/>
    <property type="match status" value="1"/>
</dbReference>